<dbReference type="EMBL" id="CAVMJV010000015">
    <property type="protein sequence ID" value="CAK5053625.1"/>
    <property type="molecule type" value="Genomic_DNA"/>
</dbReference>
<reference evidence="1" key="1">
    <citation type="submission" date="2023-11" db="EMBL/GenBank/DDBJ databases">
        <authorList>
            <person name="Poullet M."/>
        </authorList>
    </citation>
    <scope>NUCLEOTIDE SEQUENCE</scope>
    <source>
        <strain evidence="1">E1834</strain>
    </source>
</reference>
<accession>A0ACB0YMC4</accession>
<name>A0ACB0YMC4_MELEN</name>
<proteinExistence type="predicted"/>
<protein>
    <submittedName>
        <fullName evidence="1">Uncharacterized protein</fullName>
    </submittedName>
</protein>
<comment type="caution">
    <text evidence="1">The sequence shown here is derived from an EMBL/GenBank/DDBJ whole genome shotgun (WGS) entry which is preliminary data.</text>
</comment>
<keyword evidence="2" id="KW-1185">Reference proteome</keyword>
<dbReference type="Proteomes" id="UP001497535">
    <property type="component" value="Unassembled WGS sequence"/>
</dbReference>
<evidence type="ECO:0000313" key="2">
    <source>
        <dbReference type="Proteomes" id="UP001497535"/>
    </source>
</evidence>
<organism evidence="1 2">
    <name type="scientific">Meloidogyne enterolobii</name>
    <name type="common">Root-knot nematode worm</name>
    <name type="synonym">Meloidogyne mayaguensis</name>
    <dbReference type="NCBI Taxonomy" id="390850"/>
    <lineage>
        <taxon>Eukaryota</taxon>
        <taxon>Metazoa</taxon>
        <taxon>Ecdysozoa</taxon>
        <taxon>Nematoda</taxon>
        <taxon>Chromadorea</taxon>
        <taxon>Rhabditida</taxon>
        <taxon>Tylenchina</taxon>
        <taxon>Tylenchomorpha</taxon>
        <taxon>Tylenchoidea</taxon>
        <taxon>Meloidogynidae</taxon>
        <taxon>Meloidogyninae</taxon>
        <taxon>Meloidogyne</taxon>
    </lineage>
</organism>
<gene>
    <name evidence="1" type="ORF">MENTE1834_LOCUS14174</name>
</gene>
<sequence>MIKIIIPFLYLIILLNIKCSGKLIKIKVKIEDDWEEKREFIYLKNVEIKERFVLKTIEKSINRYFSPNYNIDEYLHPVEINIEKNIFNVRINDRSYIPSVQLKRKVLIEIGNNEIIQNFLPGFEKRVFFIF</sequence>
<evidence type="ECO:0000313" key="1">
    <source>
        <dbReference type="EMBL" id="CAK5053625.1"/>
    </source>
</evidence>